<gene>
    <name evidence="10" type="ORF">MNBD_GAMMA22-2967</name>
</gene>
<evidence type="ECO:0000256" key="2">
    <source>
        <dbReference type="ARBA" id="ARBA00001946"/>
    </source>
</evidence>
<dbReference type="PROSITE" id="PS50972">
    <property type="entry name" value="PTERIN_BINDING"/>
    <property type="match status" value="1"/>
</dbReference>
<evidence type="ECO:0000256" key="7">
    <source>
        <dbReference type="ARBA" id="ARBA00022842"/>
    </source>
</evidence>
<evidence type="ECO:0000256" key="1">
    <source>
        <dbReference type="ARBA" id="ARBA00000012"/>
    </source>
</evidence>
<comment type="cofactor">
    <cofactor evidence="2">
        <name>Mg(2+)</name>
        <dbReference type="ChEBI" id="CHEBI:18420"/>
    </cofactor>
</comment>
<evidence type="ECO:0000256" key="8">
    <source>
        <dbReference type="ARBA" id="ARBA00022909"/>
    </source>
</evidence>
<evidence type="ECO:0000259" key="9">
    <source>
        <dbReference type="PROSITE" id="PS50972"/>
    </source>
</evidence>
<dbReference type="GO" id="GO:0046654">
    <property type="term" value="P:tetrahydrofolate biosynthetic process"/>
    <property type="evidence" value="ECO:0007669"/>
    <property type="project" value="TreeGrafter"/>
</dbReference>
<keyword evidence="6" id="KW-0479">Metal-binding</keyword>
<dbReference type="GO" id="GO:0004156">
    <property type="term" value="F:dihydropteroate synthase activity"/>
    <property type="evidence" value="ECO:0007669"/>
    <property type="project" value="UniProtKB-EC"/>
</dbReference>
<dbReference type="GO" id="GO:0005829">
    <property type="term" value="C:cytosol"/>
    <property type="evidence" value="ECO:0007669"/>
    <property type="project" value="TreeGrafter"/>
</dbReference>
<keyword evidence="7" id="KW-0460">Magnesium</keyword>
<dbReference type="CDD" id="cd00739">
    <property type="entry name" value="DHPS"/>
    <property type="match status" value="1"/>
</dbReference>
<evidence type="ECO:0000256" key="6">
    <source>
        <dbReference type="ARBA" id="ARBA00022723"/>
    </source>
</evidence>
<protein>
    <recommendedName>
        <fullName evidence="4">dihydropteroate synthase</fullName>
        <ecNumber evidence="4">2.5.1.15</ecNumber>
    </recommendedName>
</protein>
<evidence type="ECO:0000313" key="10">
    <source>
        <dbReference type="EMBL" id="VAX00535.1"/>
    </source>
</evidence>
<evidence type="ECO:0000256" key="3">
    <source>
        <dbReference type="ARBA" id="ARBA00004763"/>
    </source>
</evidence>
<dbReference type="InterPro" id="IPR000489">
    <property type="entry name" value="Pterin-binding_dom"/>
</dbReference>
<proteinExistence type="predicted"/>
<dbReference type="PANTHER" id="PTHR20941">
    <property type="entry name" value="FOLATE SYNTHESIS PROTEINS"/>
    <property type="match status" value="1"/>
</dbReference>
<keyword evidence="8" id="KW-0289">Folate biosynthesis</keyword>
<comment type="pathway">
    <text evidence="3">Cofactor biosynthesis; tetrahydrofolate biosynthesis; 7,8-dihydrofolate from 2-amino-4-hydroxy-6-hydroxymethyl-7,8-dihydropteridine diphosphate and 4-aminobenzoate: step 1/2.</text>
</comment>
<keyword evidence="5 10" id="KW-0808">Transferase</keyword>
<dbReference type="PROSITE" id="PS00793">
    <property type="entry name" value="DHPS_2"/>
    <property type="match status" value="1"/>
</dbReference>
<dbReference type="InterPro" id="IPR006390">
    <property type="entry name" value="DHP_synth_dom"/>
</dbReference>
<dbReference type="Pfam" id="PF00809">
    <property type="entry name" value="Pterin_bind"/>
    <property type="match status" value="1"/>
</dbReference>
<accession>A0A3B1B2Q2</accession>
<dbReference type="EMBL" id="UOFS01000044">
    <property type="protein sequence ID" value="VAX00535.1"/>
    <property type="molecule type" value="Genomic_DNA"/>
</dbReference>
<dbReference type="InterPro" id="IPR011005">
    <property type="entry name" value="Dihydropteroate_synth-like_sf"/>
</dbReference>
<evidence type="ECO:0000256" key="4">
    <source>
        <dbReference type="ARBA" id="ARBA00012458"/>
    </source>
</evidence>
<dbReference type="SUPFAM" id="SSF51717">
    <property type="entry name" value="Dihydropteroate synthetase-like"/>
    <property type="match status" value="1"/>
</dbReference>
<reference evidence="10" key="1">
    <citation type="submission" date="2018-06" db="EMBL/GenBank/DDBJ databases">
        <authorList>
            <person name="Zhirakovskaya E."/>
        </authorList>
    </citation>
    <scope>NUCLEOTIDE SEQUENCE</scope>
</reference>
<dbReference type="Gene3D" id="3.20.20.20">
    <property type="entry name" value="Dihydropteroate synthase-like"/>
    <property type="match status" value="1"/>
</dbReference>
<dbReference type="PROSITE" id="PS00792">
    <property type="entry name" value="DHPS_1"/>
    <property type="match status" value="1"/>
</dbReference>
<dbReference type="AlphaFoldDB" id="A0A3B1B2Q2"/>
<name>A0A3B1B2Q2_9ZZZZ</name>
<dbReference type="GO" id="GO:0046872">
    <property type="term" value="F:metal ion binding"/>
    <property type="evidence" value="ECO:0007669"/>
    <property type="project" value="UniProtKB-KW"/>
</dbReference>
<sequence length="271" mass="29331">MLPNNVLNKITIMGVLNMTPDSFSDGGKYTNSDAALKQALLMIEQGANIIDVGGESTRPRASKVLVSEELDRVIPIIEKIRLNSDVIISIDTSKPQVMQHAVSAGATLINDVNALQEHSAIETVKNLNVDVCLMHMQGTPTTMQKSPSYSDVVNDIKVFLQNRIDCCVQAGVAREKIIIDPGFGFGKTVNDNLLMLKRLEEFKSFGLAILVGLSRKSMLASITNRDVDLRLAGSLTLATLAVLHGATIVRVHDVAQTVDAVKVLLAMLQAK</sequence>
<dbReference type="PANTHER" id="PTHR20941:SF1">
    <property type="entry name" value="FOLIC ACID SYNTHESIS PROTEIN FOL1"/>
    <property type="match status" value="1"/>
</dbReference>
<feature type="domain" description="Pterin-binding" evidence="9">
    <location>
        <begin position="10"/>
        <end position="262"/>
    </location>
</feature>
<dbReference type="EC" id="2.5.1.15" evidence="4"/>
<comment type="catalytic activity">
    <reaction evidence="1">
        <text>(7,8-dihydropterin-6-yl)methyl diphosphate + 4-aminobenzoate = 7,8-dihydropteroate + diphosphate</text>
        <dbReference type="Rhea" id="RHEA:19949"/>
        <dbReference type="ChEBI" id="CHEBI:17836"/>
        <dbReference type="ChEBI" id="CHEBI:17839"/>
        <dbReference type="ChEBI" id="CHEBI:33019"/>
        <dbReference type="ChEBI" id="CHEBI:72950"/>
        <dbReference type="EC" id="2.5.1.15"/>
    </reaction>
</comment>
<dbReference type="InterPro" id="IPR045031">
    <property type="entry name" value="DHP_synth-like"/>
</dbReference>
<dbReference type="NCBIfam" id="TIGR01496">
    <property type="entry name" value="DHPS"/>
    <property type="match status" value="1"/>
</dbReference>
<dbReference type="FunFam" id="3.20.20.20:FF:000006">
    <property type="entry name" value="Dihydropteroate synthase"/>
    <property type="match status" value="1"/>
</dbReference>
<evidence type="ECO:0000256" key="5">
    <source>
        <dbReference type="ARBA" id="ARBA00022679"/>
    </source>
</evidence>
<dbReference type="GO" id="GO:0046656">
    <property type="term" value="P:folic acid biosynthetic process"/>
    <property type="evidence" value="ECO:0007669"/>
    <property type="project" value="UniProtKB-KW"/>
</dbReference>
<organism evidence="10">
    <name type="scientific">hydrothermal vent metagenome</name>
    <dbReference type="NCBI Taxonomy" id="652676"/>
    <lineage>
        <taxon>unclassified sequences</taxon>
        <taxon>metagenomes</taxon>
        <taxon>ecological metagenomes</taxon>
    </lineage>
</organism>